<dbReference type="Proteomes" id="UP000603352">
    <property type="component" value="Unassembled WGS sequence"/>
</dbReference>
<dbReference type="Pfam" id="PF02518">
    <property type="entry name" value="HATPase_c"/>
    <property type="match status" value="1"/>
</dbReference>
<dbReference type="InterPro" id="IPR029016">
    <property type="entry name" value="GAF-like_dom_sf"/>
</dbReference>
<evidence type="ECO:0000259" key="5">
    <source>
        <dbReference type="PROSITE" id="PS50109"/>
    </source>
</evidence>
<dbReference type="Gene3D" id="3.30.450.40">
    <property type="match status" value="1"/>
</dbReference>
<dbReference type="EMBL" id="BMDZ01000070">
    <property type="protein sequence ID" value="GGB57285.1"/>
    <property type="molecule type" value="Genomic_DNA"/>
</dbReference>
<dbReference type="InterPro" id="IPR003661">
    <property type="entry name" value="HisK_dim/P_dom"/>
</dbReference>
<name>A0ABQ1J3Y9_9PROT</name>
<keyword evidence="7" id="KW-1185">Reference proteome</keyword>
<dbReference type="InterPro" id="IPR003594">
    <property type="entry name" value="HATPase_dom"/>
</dbReference>
<evidence type="ECO:0000256" key="1">
    <source>
        <dbReference type="ARBA" id="ARBA00000085"/>
    </source>
</evidence>
<dbReference type="PROSITE" id="PS50109">
    <property type="entry name" value="HIS_KIN"/>
    <property type="match status" value="1"/>
</dbReference>
<dbReference type="Gene3D" id="3.30.565.10">
    <property type="entry name" value="Histidine kinase-like ATPase, C-terminal domain"/>
    <property type="match status" value="1"/>
</dbReference>
<comment type="caution">
    <text evidence="6">The sequence shown here is derived from an EMBL/GenBank/DDBJ whole genome shotgun (WGS) entry which is preliminary data.</text>
</comment>
<dbReference type="Pfam" id="PF01590">
    <property type="entry name" value="GAF"/>
    <property type="match status" value="1"/>
</dbReference>
<feature type="domain" description="Histidine kinase" evidence="5">
    <location>
        <begin position="208"/>
        <end position="438"/>
    </location>
</feature>
<proteinExistence type="predicted"/>
<protein>
    <recommendedName>
        <fullName evidence="2">histidine kinase</fullName>
        <ecNumber evidence="2">2.7.13.3</ecNumber>
    </recommendedName>
</protein>
<evidence type="ECO:0000256" key="3">
    <source>
        <dbReference type="ARBA" id="ARBA00022553"/>
    </source>
</evidence>
<dbReference type="InterPro" id="IPR036890">
    <property type="entry name" value="HATPase_C_sf"/>
</dbReference>
<evidence type="ECO:0000256" key="2">
    <source>
        <dbReference type="ARBA" id="ARBA00012438"/>
    </source>
</evidence>
<dbReference type="CDD" id="cd00082">
    <property type="entry name" value="HisKA"/>
    <property type="match status" value="1"/>
</dbReference>
<dbReference type="RefSeq" id="WP_229708449.1">
    <property type="nucleotide sequence ID" value="NZ_BMDZ01000070.1"/>
</dbReference>
<dbReference type="PRINTS" id="PR00344">
    <property type="entry name" value="BCTRLSENSOR"/>
</dbReference>
<dbReference type="InterPro" id="IPR003018">
    <property type="entry name" value="GAF"/>
</dbReference>
<dbReference type="PANTHER" id="PTHR43102:SF2">
    <property type="entry name" value="GAF DOMAIN-CONTAINING PROTEIN"/>
    <property type="match status" value="1"/>
</dbReference>
<dbReference type="SMART" id="SM00065">
    <property type="entry name" value="GAF"/>
    <property type="match status" value="1"/>
</dbReference>
<evidence type="ECO:0000256" key="4">
    <source>
        <dbReference type="SAM" id="MobiDB-lite"/>
    </source>
</evidence>
<dbReference type="SMART" id="SM00388">
    <property type="entry name" value="HisKA"/>
    <property type="match status" value="1"/>
</dbReference>
<dbReference type="PANTHER" id="PTHR43102">
    <property type="entry name" value="SLR1143 PROTEIN"/>
    <property type="match status" value="1"/>
</dbReference>
<dbReference type="Pfam" id="PF00512">
    <property type="entry name" value="HisKA"/>
    <property type="match status" value="1"/>
</dbReference>
<dbReference type="Gene3D" id="1.10.287.130">
    <property type="match status" value="1"/>
</dbReference>
<evidence type="ECO:0000313" key="7">
    <source>
        <dbReference type="Proteomes" id="UP000603352"/>
    </source>
</evidence>
<sequence>MIAEHDMLDTDPAVAPRDAAAERMRLAHLDRLGVLDTPPDPGLDRIVDIVSTICAAPIVLVSLIDASRQWFMARTGLDARETPREWAFCDHALCQKGILEVRDPVDDPRFRSNPLVTGAPFIRFYAGAPIRLNDGTALGTLCVIDTSPRPDGLTPTESRLLLAHAALVADRLHLMGSHARLRQQIDLSSRVQARLADMVAVPGQAVPELVHELRTPLCSIMGYAALIAVDPMVPAEARKWAGTIDEGGRWMLKLVNTLLDTPSAGRRGDAAALGATDLREPLDAALRLVHGLGLDAGLRLDVRMGAAPLPVRADPATVQQIAVNLLANAIKYTPSGGTVWLDLLSEPAGTAGFSISDDGPGVAPERMQGGHGVLAHDLEDPRQSPGSPGAEMAQKGGSSGMGLRISRRLAEGQGGSLSIVNRPSPGIGFMVRVTLPGA</sequence>
<dbReference type="InterPro" id="IPR036097">
    <property type="entry name" value="HisK_dim/P_sf"/>
</dbReference>
<dbReference type="SMART" id="SM00387">
    <property type="entry name" value="HATPase_c"/>
    <property type="match status" value="1"/>
</dbReference>
<gene>
    <name evidence="6" type="ORF">GCM10011505_42730</name>
</gene>
<dbReference type="SUPFAM" id="SSF55781">
    <property type="entry name" value="GAF domain-like"/>
    <property type="match status" value="1"/>
</dbReference>
<dbReference type="GO" id="GO:0016301">
    <property type="term" value="F:kinase activity"/>
    <property type="evidence" value="ECO:0007669"/>
    <property type="project" value="UniProtKB-KW"/>
</dbReference>
<feature type="region of interest" description="Disordered" evidence="4">
    <location>
        <begin position="377"/>
        <end position="401"/>
    </location>
</feature>
<evidence type="ECO:0000313" key="6">
    <source>
        <dbReference type="EMBL" id="GGB57285.1"/>
    </source>
</evidence>
<dbReference type="SUPFAM" id="SSF55874">
    <property type="entry name" value="ATPase domain of HSP90 chaperone/DNA topoisomerase II/histidine kinase"/>
    <property type="match status" value="1"/>
</dbReference>
<dbReference type="SUPFAM" id="SSF47384">
    <property type="entry name" value="Homodimeric domain of signal transducing histidine kinase"/>
    <property type="match status" value="1"/>
</dbReference>
<dbReference type="InterPro" id="IPR005467">
    <property type="entry name" value="His_kinase_dom"/>
</dbReference>
<dbReference type="EC" id="2.7.13.3" evidence="2"/>
<keyword evidence="6" id="KW-0808">Transferase</keyword>
<keyword evidence="6" id="KW-0418">Kinase</keyword>
<dbReference type="InterPro" id="IPR004358">
    <property type="entry name" value="Sig_transdc_His_kin-like_C"/>
</dbReference>
<accession>A0ABQ1J3Y9</accession>
<organism evidence="6 7">
    <name type="scientific">Tistrella bauzanensis</name>
    <dbReference type="NCBI Taxonomy" id="657419"/>
    <lineage>
        <taxon>Bacteria</taxon>
        <taxon>Pseudomonadati</taxon>
        <taxon>Pseudomonadota</taxon>
        <taxon>Alphaproteobacteria</taxon>
        <taxon>Geminicoccales</taxon>
        <taxon>Geminicoccaceae</taxon>
        <taxon>Tistrella</taxon>
    </lineage>
</organism>
<keyword evidence="3" id="KW-0597">Phosphoprotein</keyword>
<comment type="catalytic activity">
    <reaction evidence="1">
        <text>ATP + protein L-histidine = ADP + protein N-phospho-L-histidine.</text>
        <dbReference type="EC" id="2.7.13.3"/>
    </reaction>
</comment>
<reference evidence="7" key="1">
    <citation type="journal article" date="2019" name="Int. J. Syst. Evol. Microbiol.">
        <title>The Global Catalogue of Microorganisms (GCM) 10K type strain sequencing project: providing services to taxonomists for standard genome sequencing and annotation.</title>
        <authorList>
            <consortium name="The Broad Institute Genomics Platform"/>
            <consortium name="The Broad Institute Genome Sequencing Center for Infectious Disease"/>
            <person name="Wu L."/>
            <person name="Ma J."/>
        </authorList>
    </citation>
    <scope>NUCLEOTIDE SEQUENCE [LARGE SCALE GENOMIC DNA]</scope>
    <source>
        <strain evidence="7">CGMCC 1.10188</strain>
    </source>
</reference>